<dbReference type="EMBL" id="ADTU01001892">
    <property type="status" value="NOT_ANNOTATED_CDS"/>
    <property type="molecule type" value="Genomic_DNA"/>
</dbReference>
<dbReference type="GO" id="GO:0007165">
    <property type="term" value="P:signal transduction"/>
    <property type="evidence" value="ECO:0007669"/>
    <property type="project" value="UniProtKB-KW"/>
</dbReference>
<evidence type="ECO:0000256" key="3">
    <source>
        <dbReference type="ARBA" id="ARBA00022606"/>
    </source>
</evidence>
<evidence type="ECO:0000256" key="1">
    <source>
        <dbReference type="ARBA" id="ARBA00004651"/>
    </source>
</evidence>
<keyword evidence="5" id="KW-0552">Olfaction</keyword>
<evidence type="ECO:0000256" key="10">
    <source>
        <dbReference type="SAM" id="Phobius"/>
    </source>
</evidence>
<dbReference type="EnsemblMetazoa" id="XM_012204655.1">
    <property type="protein sequence ID" value="XP_012060045.1"/>
    <property type="gene ID" value="LOC105623253"/>
</dbReference>
<dbReference type="Pfam" id="PF02949">
    <property type="entry name" value="7tm_6"/>
    <property type="match status" value="2"/>
</dbReference>
<keyword evidence="6 10" id="KW-1133">Transmembrane helix</keyword>
<dbReference type="KEGG" id="acep:105623253"/>
<keyword evidence="8" id="KW-0675">Receptor</keyword>
<gene>
    <name evidence="11" type="primary">105623253</name>
</gene>
<evidence type="ECO:0000256" key="2">
    <source>
        <dbReference type="ARBA" id="ARBA00022475"/>
    </source>
</evidence>
<dbReference type="InterPro" id="IPR004117">
    <property type="entry name" value="7tm6_olfct_rcpt"/>
</dbReference>
<dbReference type="PANTHER" id="PTHR21137:SF35">
    <property type="entry name" value="ODORANT RECEPTOR 19A-RELATED"/>
    <property type="match status" value="1"/>
</dbReference>
<keyword evidence="7 10" id="KW-0472">Membrane</keyword>
<evidence type="ECO:0000256" key="9">
    <source>
        <dbReference type="ARBA" id="ARBA00023224"/>
    </source>
</evidence>
<protein>
    <recommendedName>
        <fullName evidence="13">Odorant receptor</fullName>
    </recommendedName>
</protein>
<reference evidence="11" key="2">
    <citation type="submission" date="2016-04" db="UniProtKB">
        <authorList>
            <consortium name="EnsemblMetazoa"/>
        </authorList>
    </citation>
    <scope>IDENTIFICATION</scope>
</reference>
<evidence type="ECO:0000256" key="4">
    <source>
        <dbReference type="ARBA" id="ARBA00022692"/>
    </source>
</evidence>
<evidence type="ECO:0000256" key="6">
    <source>
        <dbReference type="ARBA" id="ARBA00022989"/>
    </source>
</evidence>
<evidence type="ECO:0000256" key="7">
    <source>
        <dbReference type="ARBA" id="ARBA00023136"/>
    </source>
</evidence>
<feature type="transmembrane region" description="Helical" evidence="10">
    <location>
        <begin position="55"/>
        <end position="77"/>
    </location>
</feature>
<proteinExistence type="predicted"/>
<keyword evidence="12" id="KW-1185">Reference proteome</keyword>
<dbReference type="eggNOG" id="ENOG502RU6J">
    <property type="taxonomic scope" value="Eukaryota"/>
</dbReference>
<accession>A0A158NR87</accession>
<dbReference type="GO" id="GO:0004984">
    <property type="term" value="F:olfactory receptor activity"/>
    <property type="evidence" value="ECO:0007669"/>
    <property type="project" value="InterPro"/>
</dbReference>
<keyword evidence="2" id="KW-1003">Cell membrane</keyword>
<dbReference type="InParanoid" id="A0A158NR87"/>
<dbReference type="GO" id="GO:0005886">
    <property type="term" value="C:plasma membrane"/>
    <property type="evidence" value="ECO:0007669"/>
    <property type="project" value="UniProtKB-SubCell"/>
</dbReference>
<feature type="transmembrane region" description="Helical" evidence="10">
    <location>
        <begin position="503"/>
        <end position="523"/>
    </location>
</feature>
<dbReference type="PANTHER" id="PTHR21137">
    <property type="entry name" value="ODORANT RECEPTOR"/>
    <property type="match status" value="1"/>
</dbReference>
<evidence type="ECO:0000313" key="11">
    <source>
        <dbReference type="EnsemblMetazoa" id="XP_012060045.1"/>
    </source>
</evidence>
<dbReference type="EMBL" id="ADTU01001893">
    <property type="status" value="NOT_ANNOTATED_CDS"/>
    <property type="molecule type" value="Genomic_DNA"/>
</dbReference>
<feature type="transmembrane region" description="Helical" evidence="10">
    <location>
        <begin position="204"/>
        <end position="224"/>
    </location>
</feature>
<name>A0A158NR87_ATTCE</name>
<feature type="transmembrane region" description="Helical" evidence="10">
    <location>
        <begin position="172"/>
        <end position="192"/>
    </location>
</feature>
<comment type="subcellular location">
    <subcellularLocation>
        <location evidence="1">Cell membrane</location>
        <topology evidence="1">Multi-pass membrane protein</topology>
    </subcellularLocation>
</comment>
<feature type="transmembrane region" description="Helical" evidence="10">
    <location>
        <begin position="324"/>
        <end position="342"/>
    </location>
</feature>
<dbReference type="AlphaFoldDB" id="A0A158NR87"/>
<evidence type="ECO:0000313" key="12">
    <source>
        <dbReference type="Proteomes" id="UP000005205"/>
    </source>
</evidence>
<evidence type="ECO:0000256" key="5">
    <source>
        <dbReference type="ARBA" id="ARBA00022725"/>
    </source>
</evidence>
<dbReference type="Proteomes" id="UP000005205">
    <property type="component" value="Unassembled WGS sequence"/>
</dbReference>
<dbReference type="OrthoDB" id="6597368at2759"/>
<evidence type="ECO:0000256" key="8">
    <source>
        <dbReference type="ARBA" id="ARBA00023170"/>
    </source>
</evidence>
<evidence type="ECO:0008006" key="13">
    <source>
        <dbReference type="Google" id="ProtNLM"/>
    </source>
</evidence>
<dbReference type="FunCoup" id="A0A158NR87">
    <property type="interactions" value="75"/>
</dbReference>
<dbReference type="EMBL" id="ADTU01001891">
    <property type="status" value="NOT_ANNOTATED_CDS"/>
    <property type="molecule type" value="Genomic_DNA"/>
</dbReference>
<keyword evidence="3" id="KW-0716">Sensory transduction</keyword>
<feature type="transmembrane region" description="Helical" evidence="10">
    <location>
        <begin position="535"/>
        <end position="554"/>
    </location>
</feature>
<feature type="transmembrane region" description="Helical" evidence="10">
    <location>
        <begin position="362"/>
        <end position="380"/>
    </location>
</feature>
<reference evidence="12" key="1">
    <citation type="journal article" date="2011" name="PLoS Genet.">
        <title>The genome sequence of the leaf-cutter ant Atta cephalotes reveals insights into its obligate symbiotic lifestyle.</title>
        <authorList>
            <person name="Suen G."/>
            <person name="Teiling C."/>
            <person name="Li L."/>
            <person name="Holt C."/>
            <person name="Abouheif E."/>
            <person name="Bornberg-Bauer E."/>
            <person name="Bouffard P."/>
            <person name="Caldera E.J."/>
            <person name="Cash E."/>
            <person name="Cavanaugh A."/>
            <person name="Denas O."/>
            <person name="Elhaik E."/>
            <person name="Fave M.J."/>
            <person name="Gadau J."/>
            <person name="Gibson J.D."/>
            <person name="Graur D."/>
            <person name="Grubbs K.J."/>
            <person name="Hagen D.E."/>
            <person name="Harkins T.T."/>
            <person name="Helmkampf M."/>
            <person name="Hu H."/>
            <person name="Johnson B.R."/>
            <person name="Kim J."/>
            <person name="Marsh S.E."/>
            <person name="Moeller J.A."/>
            <person name="Munoz-Torres M.C."/>
            <person name="Murphy M.C."/>
            <person name="Naughton M.C."/>
            <person name="Nigam S."/>
            <person name="Overson R."/>
            <person name="Rajakumar R."/>
            <person name="Reese J.T."/>
            <person name="Scott J.J."/>
            <person name="Smith C.R."/>
            <person name="Tao S."/>
            <person name="Tsutsui N.D."/>
            <person name="Viljakainen L."/>
            <person name="Wissler L."/>
            <person name="Yandell M.D."/>
            <person name="Zimmer F."/>
            <person name="Taylor J."/>
            <person name="Slater S.C."/>
            <person name="Clifton S.W."/>
            <person name="Warren W.C."/>
            <person name="Elsik C.G."/>
            <person name="Smith C.D."/>
            <person name="Weinstock G.M."/>
            <person name="Gerardo N.M."/>
            <person name="Currie C.R."/>
        </authorList>
    </citation>
    <scope>NUCLEOTIDE SEQUENCE [LARGE SCALE GENOMIC DNA]</scope>
</reference>
<organism evidence="11 12">
    <name type="scientific">Atta cephalotes</name>
    <name type="common">Leafcutter ant</name>
    <dbReference type="NCBI Taxonomy" id="12957"/>
    <lineage>
        <taxon>Eukaryota</taxon>
        <taxon>Metazoa</taxon>
        <taxon>Ecdysozoa</taxon>
        <taxon>Arthropoda</taxon>
        <taxon>Hexapoda</taxon>
        <taxon>Insecta</taxon>
        <taxon>Pterygota</taxon>
        <taxon>Neoptera</taxon>
        <taxon>Endopterygota</taxon>
        <taxon>Hymenoptera</taxon>
        <taxon>Apocrita</taxon>
        <taxon>Aculeata</taxon>
        <taxon>Formicoidea</taxon>
        <taxon>Formicidae</taxon>
        <taxon>Myrmicinae</taxon>
        <taxon>Atta</taxon>
    </lineage>
</organism>
<dbReference type="GO" id="GO:0005549">
    <property type="term" value="F:odorant binding"/>
    <property type="evidence" value="ECO:0007669"/>
    <property type="project" value="InterPro"/>
</dbReference>
<keyword evidence="4 10" id="KW-0812">Transmembrane</keyword>
<keyword evidence="9" id="KW-0807">Transducer</keyword>
<sequence>MASVVSCSKMLSLLVNRKNINMLINVLIKKPYRPLEMDEMRIRYKFDRLIYINTLYYTILVETTCACITVTSLFTMFRKGNLTYRAWLPYDYYSSSIIFCLTYAHQLISLTAGSLVNVACDSLICGLLVHICCQIEILECRLSKVSNDGTLRDCVRHHDSILQYAFRLNNKFRMTIAMQFVVSTLVVCSNLYQMTKSTSLNANYLPLILYMSCMLTQIFIYCWYGNEVKLKSIQLLDNVFAINWMTMNRNLKRNLLIIMSRAAVPIEFTSAYVLSMNLDSFVGLLKTSYSAYNILKQVLKFTLKILTVVGCWPPNSWTSLCKRTIYNVYTISIILLLFTFMLPQLMDIVLNVNNANDFTDTFYIMLAMIISCCKMVGLLINRNNIGILTNILTQKPFIPLEADEIEIRQKFDKTIQTNTLWYTILVETTCACVMLTSLFTDFRKAMVIACCKMLSLLLNRKNIEVLTDALVEKPFRPLESDEIEIRQKYNNIIRFAYTINEKFRIIIAVQFIASMLVVCSNLYRLAKTTLSPKYIPLMLYTICMCSQILIYCWYGNEIKLKSIQFSDEIFGMDWITAHRKVRENLIMIMNRSLIPIEFSSAHILTVNLDSFVKLLKMSYSVYNILKQTK</sequence>